<protein>
    <recommendedName>
        <fullName evidence="4">DUF4199 domain-containing protein</fullName>
    </recommendedName>
</protein>
<feature type="transmembrane region" description="Helical" evidence="1">
    <location>
        <begin position="7"/>
        <end position="29"/>
    </location>
</feature>
<evidence type="ECO:0008006" key="4">
    <source>
        <dbReference type="Google" id="ProtNLM"/>
    </source>
</evidence>
<gene>
    <name evidence="2" type="ORF">FDT66_13130</name>
</gene>
<feature type="transmembrane region" description="Helical" evidence="1">
    <location>
        <begin position="35"/>
        <end position="52"/>
    </location>
</feature>
<dbReference type="OrthoDB" id="1361176at2"/>
<name>A0A5S3N206_9FLAO</name>
<feature type="transmembrane region" description="Helical" evidence="1">
    <location>
        <begin position="64"/>
        <end position="92"/>
    </location>
</feature>
<dbReference type="Proteomes" id="UP000307140">
    <property type="component" value="Unassembled WGS sequence"/>
</dbReference>
<proteinExistence type="predicted"/>
<feature type="transmembrane region" description="Helical" evidence="1">
    <location>
        <begin position="112"/>
        <end position="135"/>
    </location>
</feature>
<evidence type="ECO:0000256" key="1">
    <source>
        <dbReference type="SAM" id="Phobius"/>
    </source>
</evidence>
<keyword evidence="3" id="KW-1185">Reference proteome</keyword>
<keyword evidence="1" id="KW-1133">Transmembrane helix</keyword>
<dbReference type="EMBL" id="VANR01000007">
    <property type="protein sequence ID" value="TMM28842.1"/>
    <property type="molecule type" value="Genomic_DNA"/>
</dbReference>
<keyword evidence="1" id="KW-0472">Membrane</keyword>
<evidence type="ECO:0000313" key="3">
    <source>
        <dbReference type="Proteomes" id="UP000307140"/>
    </source>
</evidence>
<evidence type="ECO:0000313" key="2">
    <source>
        <dbReference type="EMBL" id="TMM28842.1"/>
    </source>
</evidence>
<dbReference type="RefSeq" id="WP_138537283.1">
    <property type="nucleotide sequence ID" value="NZ_VANR01000007.1"/>
</dbReference>
<comment type="caution">
    <text evidence="2">The sequence shown here is derived from an EMBL/GenBank/DDBJ whole genome shotgun (WGS) entry which is preliminary data.</text>
</comment>
<dbReference type="AlphaFoldDB" id="A0A5S3N206"/>
<sequence length="149" mass="16506">MTSTKIIIKYALLIILLIGGFFFLCKLLGLEENPYLRFLNLLFVIIGIRQAIKTSIFKNKETNYATNLGIGIQTSAIAVVVSIIGVALYVHFINPEFLAVMNSSFLIGGDLSLSEIVITLLIEGMASSVIGAFIIMQFYKNHDKENLNE</sequence>
<accession>A0A5S3N206</accession>
<reference evidence="2 3" key="1">
    <citation type="submission" date="2019-05" db="EMBL/GenBank/DDBJ databases">
        <title>Polaribacter aestuariivivens sp. nov., isolated from a tidal flat.</title>
        <authorList>
            <person name="Yoon J.-H."/>
        </authorList>
    </citation>
    <scope>NUCLEOTIDE SEQUENCE [LARGE SCALE GENOMIC DNA]</scope>
    <source>
        <strain evidence="2 3">DBTF-3</strain>
    </source>
</reference>
<organism evidence="2 3">
    <name type="scientific">Polaribacter aestuariivivens</name>
    <dbReference type="NCBI Taxonomy" id="2304626"/>
    <lineage>
        <taxon>Bacteria</taxon>
        <taxon>Pseudomonadati</taxon>
        <taxon>Bacteroidota</taxon>
        <taxon>Flavobacteriia</taxon>
        <taxon>Flavobacteriales</taxon>
        <taxon>Flavobacteriaceae</taxon>
    </lineage>
</organism>
<keyword evidence="1" id="KW-0812">Transmembrane</keyword>